<dbReference type="Proteomes" id="UP001642405">
    <property type="component" value="Unassembled WGS sequence"/>
</dbReference>
<feature type="compositionally biased region" description="Pro residues" evidence="1">
    <location>
        <begin position="294"/>
        <end position="306"/>
    </location>
</feature>
<feature type="region of interest" description="Disordered" evidence="1">
    <location>
        <begin position="414"/>
        <end position="530"/>
    </location>
</feature>
<proteinExistence type="predicted"/>
<feature type="compositionally biased region" description="Polar residues" evidence="1">
    <location>
        <begin position="521"/>
        <end position="530"/>
    </location>
</feature>
<protein>
    <recommendedName>
        <fullName evidence="2">C2H2-type domain-containing protein</fullName>
    </recommendedName>
</protein>
<evidence type="ECO:0000313" key="3">
    <source>
        <dbReference type="EMBL" id="CAK7217362.1"/>
    </source>
</evidence>
<feature type="region of interest" description="Disordered" evidence="1">
    <location>
        <begin position="254"/>
        <end position="319"/>
    </location>
</feature>
<feature type="compositionally biased region" description="Polar residues" evidence="1">
    <location>
        <begin position="282"/>
        <end position="291"/>
    </location>
</feature>
<feature type="compositionally biased region" description="Polar residues" evidence="1">
    <location>
        <begin position="453"/>
        <end position="478"/>
    </location>
</feature>
<accession>A0ABP0BCJ9</accession>
<evidence type="ECO:0000256" key="1">
    <source>
        <dbReference type="SAM" id="MobiDB-lite"/>
    </source>
</evidence>
<feature type="domain" description="C2H2-type" evidence="2">
    <location>
        <begin position="222"/>
        <end position="243"/>
    </location>
</feature>
<feature type="compositionally biased region" description="Polar residues" evidence="1">
    <location>
        <begin position="307"/>
        <end position="316"/>
    </location>
</feature>
<name>A0ABP0BCJ9_9PEZI</name>
<comment type="caution">
    <text evidence="3">The sequence shown here is derived from an EMBL/GenBank/DDBJ whole genome shotgun (WGS) entry which is preliminary data.</text>
</comment>
<dbReference type="InterPro" id="IPR013087">
    <property type="entry name" value="Znf_C2H2_type"/>
</dbReference>
<evidence type="ECO:0000313" key="4">
    <source>
        <dbReference type="Proteomes" id="UP001642405"/>
    </source>
</evidence>
<dbReference type="PROSITE" id="PS00028">
    <property type="entry name" value="ZINC_FINGER_C2H2_1"/>
    <property type="match status" value="1"/>
</dbReference>
<evidence type="ECO:0000259" key="2">
    <source>
        <dbReference type="PROSITE" id="PS00028"/>
    </source>
</evidence>
<feature type="compositionally biased region" description="Polar residues" evidence="1">
    <location>
        <begin position="423"/>
        <end position="433"/>
    </location>
</feature>
<dbReference type="EMBL" id="CAWUHB010000013">
    <property type="protein sequence ID" value="CAK7217362.1"/>
    <property type="molecule type" value="Genomic_DNA"/>
</dbReference>
<feature type="region of interest" description="Disordered" evidence="1">
    <location>
        <begin position="1"/>
        <end position="20"/>
    </location>
</feature>
<feature type="compositionally biased region" description="Low complexity" evidence="1">
    <location>
        <begin position="266"/>
        <end position="281"/>
    </location>
</feature>
<feature type="compositionally biased region" description="Acidic residues" evidence="1">
    <location>
        <begin position="497"/>
        <end position="512"/>
    </location>
</feature>
<organism evidence="3 4">
    <name type="scientific">Sporothrix curviconia</name>
    <dbReference type="NCBI Taxonomy" id="1260050"/>
    <lineage>
        <taxon>Eukaryota</taxon>
        <taxon>Fungi</taxon>
        <taxon>Dikarya</taxon>
        <taxon>Ascomycota</taxon>
        <taxon>Pezizomycotina</taxon>
        <taxon>Sordariomycetes</taxon>
        <taxon>Sordariomycetidae</taxon>
        <taxon>Ophiostomatales</taxon>
        <taxon>Ophiostomataceae</taxon>
        <taxon>Sporothrix</taxon>
    </lineage>
</organism>
<keyword evidence="4" id="KW-1185">Reference proteome</keyword>
<sequence length="530" mass="58188">MVHRAPIINPPLQGIPQPPPQLRETAIVDPRGGIMHPSPKRMYHQENPKVWDDYMRLTFAIEQGLSDSVRLAVRQNWEKCLLGTNFHQGFMLNAILDTVPADVARGSMKDFGVKLVKNTKAEIVSHMNTADIDEIASQILALASDRFLDAALEMRLHTIDAKPLINALARAERLGYEPGDIVEEPVDGQERVIPQDVPQDIPQGMQQPPPPPAAALPLQRQCQMCSRLFADEPPYIYHVANKHDSTHACRKYNSPKLVPPAPPAPTAATAPFARPRPMAAPQTPQSASQGSPVAPRPAVIPTPPRPSQSGSANNSPAADPYAHLSEEQLDALNAELVKCEEMYTERFREVEEIVDPIQRRTRLDNLKNSFGTRQSNIRRKYGVRLRERRTKAELKLERERMGMAGYTSLYSTRGKRASGDLYPTTTTPTSSQGDGAASYAVKRARVEGDTPAGSRSGSLSQGTPETTDQGRVTVTSGASVPMTETPRAVRLPPPPANDDDDNISDSSSDNDDIPARLPDSVRQSFSLSQH</sequence>
<feature type="compositionally biased region" description="Low complexity" evidence="1">
    <location>
        <begin position="1"/>
        <end position="15"/>
    </location>
</feature>
<gene>
    <name evidence="3" type="ORF">SCUCBS95973_003123</name>
</gene>
<reference evidence="3 4" key="1">
    <citation type="submission" date="2024-01" db="EMBL/GenBank/DDBJ databases">
        <authorList>
            <person name="Allen C."/>
            <person name="Tagirdzhanova G."/>
        </authorList>
    </citation>
    <scope>NUCLEOTIDE SEQUENCE [LARGE SCALE GENOMIC DNA]</scope>
</reference>